<accession>A0A8C9QEZ9</accession>
<proteinExistence type="predicted"/>
<feature type="region of interest" description="Disordered" evidence="1">
    <location>
        <begin position="1"/>
        <end position="24"/>
    </location>
</feature>
<organism evidence="2 3">
    <name type="scientific">Spermophilus dauricus</name>
    <name type="common">Daurian ground squirrel</name>
    <dbReference type="NCBI Taxonomy" id="99837"/>
    <lineage>
        <taxon>Eukaryota</taxon>
        <taxon>Metazoa</taxon>
        <taxon>Chordata</taxon>
        <taxon>Craniata</taxon>
        <taxon>Vertebrata</taxon>
        <taxon>Euteleostomi</taxon>
        <taxon>Mammalia</taxon>
        <taxon>Eutheria</taxon>
        <taxon>Euarchontoglires</taxon>
        <taxon>Glires</taxon>
        <taxon>Rodentia</taxon>
        <taxon>Sciuromorpha</taxon>
        <taxon>Sciuridae</taxon>
        <taxon>Xerinae</taxon>
        <taxon>Marmotini</taxon>
        <taxon>Spermophilus</taxon>
    </lineage>
</organism>
<sequence length="92" mass="9760">MARLHLGARHRRRPNFSPLPSWGQIKKLSGEGQKVLQRTGKSCTPENLFLAMCALLTVSSASEGTPPSGGAPTIPWVKGTTPSRGEIPPTGV</sequence>
<feature type="region of interest" description="Disordered" evidence="1">
    <location>
        <begin position="60"/>
        <end position="92"/>
    </location>
</feature>
<evidence type="ECO:0000313" key="2">
    <source>
        <dbReference type="Ensembl" id="ENSSDAP00000020491.1"/>
    </source>
</evidence>
<protein>
    <submittedName>
        <fullName evidence="2">Uncharacterized protein</fullName>
    </submittedName>
</protein>
<dbReference type="Ensembl" id="ENSSDAT00000023425.1">
    <property type="protein sequence ID" value="ENSSDAP00000020491.1"/>
    <property type="gene ID" value="ENSSDAG00000018682.1"/>
</dbReference>
<reference evidence="2" key="2">
    <citation type="submission" date="2025-09" db="UniProtKB">
        <authorList>
            <consortium name="Ensembl"/>
        </authorList>
    </citation>
    <scope>IDENTIFICATION</scope>
</reference>
<feature type="compositionally biased region" description="Basic residues" evidence="1">
    <location>
        <begin position="1"/>
        <end position="14"/>
    </location>
</feature>
<evidence type="ECO:0000256" key="1">
    <source>
        <dbReference type="SAM" id="MobiDB-lite"/>
    </source>
</evidence>
<keyword evidence="3" id="KW-1185">Reference proteome</keyword>
<dbReference type="Proteomes" id="UP000694422">
    <property type="component" value="Unplaced"/>
</dbReference>
<reference evidence="2" key="1">
    <citation type="submission" date="2025-08" db="UniProtKB">
        <authorList>
            <consortium name="Ensembl"/>
        </authorList>
    </citation>
    <scope>IDENTIFICATION</scope>
</reference>
<name>A0A8C9QEZ9_SPEDA</name>
<evidence type="ECO:0000313" key="3">
    <source>
        <dbReference type="Proteomes" id="UP000694422"/>
    </source>
</evidence>
<dbReference type="AlphaFoldDB" id="A0A8C9QEZ9"/>